<dbReference type="AlphaFoldDB" id="A0A7I8JRP6"/>
<gene>
    <name evidence="1" type="ORF">SI7747_17019272</name>
</gene>
<dbReference type="EMBL" id="CACRZD030000017">
    <property type="protein sequence ID" value="CAA6672856.1"/>
    <property type="molecule type" value="Genomic_DNA"/>
</dbReference>
<dbReference type="EMBL" id="LR743604">
    <property type="protein sequence ID" value="CAA2633791.1"/>
    <property type="molecule type" value="Genomic_DNA"/>
</dbReference>
<accession>A0A7I8JRP6</accession>
<dbReference type="Proteomes" id="UP001189122">
    <property type="component" value="Unassembled WGS sequence"/>
</dbReference>
<proteinExistence type="predicted"/>
<sequence>MCWVLYTLGGIYVLGKGDCSFHGDSCGGLL</sequence>
<protein>
    <submittedName>
        <fullName evidence="1">Uncharacterized protein</fullName>
    </submittedName>
</protein>
<evidence type="ECO:0000313" key="2">
    <source>
        <dbReference type="Proteomes" id="UP001189122"/>
    </source>
</evidence>
<keyword evidence="2" id="KW-1185">Reference proteome</keyword>
<reference evidence="1 2" key="1">
    <citation type="submission" date="2019-12" db="EMBL/GenBank/DDBJ databases">
        <authorList>
            <person name="Scholz U."/>
            <person name="Mascher M."/>
            <person name="Fiebig A."/>
        </authorList>
    </citation>
    <scope>NUCLEOTIDE SEQUENCE</scope>
</reference>
<evidence type="ECO:0000313" key="1">
    <source>
        <dbReference type="EMBL" id="CAA2633791.1"/>
    </source>
</evidence>
<organism evidence="1">
    <name type="scientific">Spirodela intermedia</name>
    <name type="common">Intermediate duckweed</name>
    <dbReference type="NCBI Taxonomy" id="51605"/>
    <lineage>
        <taxon>Eukaryota</taxon>
        <taxon>Viridiplantae</taxon>
        <taxon>Streptophyta</taxon>
        <taxon>Embryophyta</taxon>
        <taxon>Tracheophyta</taxon>
        <taxon>Spermatophyta</taxon>
        <taxon>Magnoliopsida</taxon>
        <taxon>Liliopsida</taxon>
        <taxon>Araceae</taxon>
        <taxon>Lemnoideae</taxon>
        <taxon>Spirodela</taxon>
    </lineage>
</organism>
<name>A0A7I8JRP6_SPIIN</name>